<proteinExistence type="predicted"/>
<keyword evidence="2" id="KW-1185">Reference proteome</keyword>
<gene>
    <name evidence="1" type="ORF">GZH52_07910</name>
</gene>
<organism evidence="1 2">
    <name type="scientific">Crenobacter caeni</name>
    <dbReference type="NCBI Taxonomy" id="2705474"/>
    <lineage>
        <taxon>Bacteria</taxon>
        <taxon>Pseudomonadati</taxon>
        <taxon>Pseudomonadota</taxon>
        <taxon>Betaproteobacteria</taxon>
        <taxon>Neisseriales</taxon>
        <taxon>Neisseriaceae</taxon>
        <taxon>Crenobacter</taxon>
    </lineage>
</organism>
<sequence>MNNNTLESLKFNQCKGSERFIHNCNGNEKSVLDFWKWAYSNLAANNLRGHLAEFIVASDLDVTQQPRIEWDDYDLLTKTGKRVEVKSAAFLQSWNQSKLSTIKFNISPSHPYNNKTGTRSDPVVRNSDVYVFCLLAHKNKQTLNPINLEQWDFYVLSTQTINQRLGPQKTITLNSLLKLKPAKCSYGEIEKTIDNTPLSN</sequence>
<comment type="caution">
    <text evidence="1">The sequence shown here is derived from an EMBL/GenBank/DDBJ whole genome shotgun (WGS) entry which is preliminary data.</text>
</comment>
<evidence type="ECO:0000313" key="2">
    <source>
        <dbReference type="Proteomes" id="UP000482578"/>
    </source>
</evidence>
<dbReference type="EMBL" id="JAAGAA010000005">
    <property type="protein sequence ID" value="NDV12726.1"/>
    <property type="molecule type" value="Genomic_DNA"/>
</dbReference>
<dbReference type="RefSeq" id="WP_163315936.1">
    <property type="nucleotide sequence ID" value="NZ_JAAGAA010000005.1"/>
</dbReference>
<reference evidence="1 2" key="1">
    <citation type="submission" date="2020-02" db="EMBL/GenBank/DDBJ databases">
        <authorList>
            <person name="Yang Z."/>
        </authorList>
    </citation>
    <scope>NUCLEOTIDE SEQUENCE [LARGE SCALE GENOMIC DNA]</scope>
    <source>
        <strain evidence="1 2">HX-7-9</strain>
    </source>
</reference>
<evidence type="ECO:0000313" key="1">
    <source>
        <dbReference type="EMBL" id="NDV12726.1"/>
    </source>
</evidence>
<dbReference type="AlphaFoldDB" id="A0A6B2KR65"/>
<name>A0A6B2KR65_9NEIS</name>
<protein>
    <submittedName>
        <fullName evidence="1">Uncharacterized protein</fullName>
    </submittedName>
</protein>
<dbReference type="Proteomes" id="UP000482578">
    <property type="component" value="Unassembled WGS sequence"/>
</dbReference>
<accession>A0A6B2KR65</accession>